<dbReference type="InterPro" id="IPR038987">
    <property type="entry name" value="MoeA-like"/>
</dbReference>
<organism evidence="9 10">
    <name type="scientific">Ruania alba</name>
    <dbReference type="NCBI Taxonomy" id="648782"/>
    <lineage>
        <taxon>Bacteria</taxon>
        <taxon>Bacillati</taxon>
        <taxon>Actinomycetota</taxon>
        <taxon>Actinomycetes</taxon>
        <taxon>Micrococcales</taxon>
        <taxon>Ruaniaceae</taxon>
        <taxon>Ruania</taxon>
    </lineage>
</organism>
<keyword evidence="4 7" id="KW-0500">Molybdenum</keyword>
<comment type="function">
    <text evidence="1 7">Catalyzes the insertion of molybdate into adenylated molybdopterin with the concomitant release of AMP.</text>
</comment>
<evidence type="ECO:0000256" key="3">
    <source>
        <dbReference type="ARBA" id="ARBA00010763"/>
    </source>
</evidence>
<gene>
    <name evidence="9" type="ORF">SAMN04488554_3743</name>
</gene>
<dbReference type="CDD" id="cd00887">
    <property type="entry name" value="MoeA"/>
    <property type="match status" value="1"/>
</dbReference>
<dbReference type="Pfam" id="PF03453">
    <property type="entry name" value="MoeA_N"/>
    <property type="match status" value="1"/>
</dbReference>
<dbReference type="InterPro" id="IPR036688">
    <property type="entry name" value="MoeA_C_domain_IV_sf"/>
</dbReference>
<dbReference type="PANTHER" id="PTHR10192">
    <property type="entry name" value="MOLYBDOPTERIN BIOSYNTHESIS PROTEIN"/>
    <property type="match status" value="1"/>
</dbReference>
<dbReference type="InterPro" id="IPR005111">
    <property type="entry name" value="MoeA_C_domain_IV"/>
</dbReference>
<name>A0A1H5MXZ5_9MICO</name>
<dbReference type="RefSeq" id="WP_089774580.1">
    <property type="nucleotide sequence ID" value="NZ_FNTX01000002.1"/>
</dbReference>
<dbReference type="Gene3D" id="3.90.105.10">
    <property type="entry name" value="Molybdopterin biosynthesis moea protein, domain 2"/>
    <property type="match status" value="1"/>
</dbReference>
<dbReference type="EMBL" id="FNTX01000002">
    <property type="protein sequence ID" value="SEE94146.1"/>
    <property type="molecule type" value="Genomic_DNA"/>
</dbReference>
<evidence type="ECO:0000313" key="10">
    <source>
        <dbReference type="Proteomes" id="UP000199220"/>
    </source>
</evidence>
<dbReference type="GO" id="GO:0006777">
    <property type="term" value="P:Mo-molybdopterin cofactor biosynthetic process"/>
    <property type="evidence" value="ECO:0007669"/>
    <property type="project" value="UniProtKB-UniRule"/>
</dbReference>
<dbReference type="NCBIfam" id="NF045515">
    <property type="entry name" value="Glp_gephyrin"/>
    <property type="match status" value="1"/>
</dbReference>
<dbReference type="Pfam" id="PF00994">
    <property type="entry name" value="MoCF_biosynth"/>
    <property type="match status" value="1"/>
</dbReference>
<dbReference type="NCBIfam" id="TIGR00177">
    <property type="entry name" value="molyb_syn"/>
    <property type="match status" value="1"/>
</dbReference>
<keyword evidence="10" id="KW-1185">Reference proteome</keyword>
<protein>
    <recommendedName>
        <fullName evidence="7">Molybdopterin molybdenumtransferase</fullName>
        <ecNumber evidence="7">2.10.1.1</ecNumber>
    </recommendedName>
</protein>
<evidence type="ECO:0000256" key="5">
    <source>
        <dbReference type="ARBA" id="ARBA00023150"/>
    </source>
</evidence>
<evidence type="ECO:0000256" key="1">
    <source>
        <dbReference type="ARBA" id="ARBA00002901"/>
    </source>
</evidence>
<feature type="domain" description="MoaB/Mog" evidence="8">
    <location>
        <begin position="179"/>
        <end position="323"/>
    </location>
</feature>
<accession>A0A1H5MXZ5</accession>
<dbReference type="InterPro" id="IPR036425">
    <property type="entry name" value="MoaB/Mog-like_dom_sf"/>
</dbReference>
<keyword evidence="7" id="KW-0460">Magnesium</keyword>
<dbReference type="Gene3D" id="3.40.980.10">
    <property type="entry name" value="MoaB/Mog-like domain"/>
    <property type="match status" value="1"/>
</dbReference>
<dbReference type="STRING" id="648782.SAMN04488554_3743"/>
<comment type="similarity">
    <text evidence="3 7">Belongs to the MoeA family.</text>
</comment>
<dbReference type="GO" id="GO:0005829">
    <property type="term" value="C:cytosol"/>
    <property type="evidence" value="ECO:0007669"/>
    <property type="project" value="TreeGrafter"/>
</dbReference>
<dbReference type="GO" id="GO:0046872">
    <property type="term" value="F:metal ion binding"/>
    <property type="evidence" value="ECO:0007669"/>
    <property type="project" value="UniProtKB-UniRule"/>
</dbReference>
<dbReference type="Pfam" id="PF03454">
    <property type="entry name" value="MoeA_C"/>
    <property type="match status" value="1"/>
</dbReference>
<dbReference type="SUPFAM" id="SSF63882">
    <property type="entry name" value="MoeA N-terminal region -like"/>
    <property type="match status" value="1"/>
</dbReference>
<evidence type="ECO:0000256" key="7">
    <source>
        <dbReference type="RuleBase" id="RU365090"/>
    </source>
</evidence>
<comment type="cofactor">
    <cofactor evidence="7">
        <name>Mg(2+)</name>
        <dbReference type="ChEBI" id="CHEBI:18420"/>
    </cofactor>
</comment>
<evidence type="ECO:0000256" key="2">
    <source>
        <dbReference type="ARBA" id="ARBA00005046"/>
    </source>
</evidence>
<comment type="catalytic activity">
    <reaction evidence="6">
        <text>adenylyl-molybdopterin + molybdate = Mo-molybdopterin + AMP + H(+)</text>
        <dbReference type="Rhea" id="RHEA:35047"/>
        <dbReference type="ChEBI" id="CHEBI:15378"/>
        <dbReference type="ChEBI" id="CHEBI:36264"/>
        <dbReference type="ChEBI" id="CHEBI:62727"/>
        <dbReference type="ChEBI" id="CHEBI:71302"/>
        <dbReference type="ChEBI" id="CHEBI:456215"/>
        <dbReference type="EC" id="2.10.1.1"/>
    </reaction>
</comment>
<evidence type="ECO:0000259" key="8">
    <source>
        <dbReference type="SMART" id="SM00852"/>
    </source>
</evidence>
<evidence type="ECO:0000313" key="9">
    <source>
        <dbReference type="EMBL" id="SEE94146.1"/>
    </source>
</evidence>
<dbReference type="Gene3D" id="2.40.340.10">
    <property type="entry name" value="MoeA, C-terminal, domain IV"/>
    <property type="match status" value="1"/>
</dbReference>
<dbReference type="InterPro" id="IPR036135">
    <property type="entry name" value="MoeA_linker/N_sf"/>
</dbReference>
<dbReference type="SUPFAM" id="SSF63867">
    <property type="entry name" value="MoeA C-terminal domain-like"/>
    <property type="match status" value="1"/>
</dbReference>
<dbReference type="GO" id="GO:0061599">
    <property type="term" value="F:molybdopterin molybdotransferase activity"/>
    <property type="evidence" value="ECO:0007669"/>
    <property type="project" value="UniProtKB-UniRule"/>
</dbReference>
<keyword evidence="7" id="KW-0479">Metal-binding</keyword>
<sequence length="410" mass="42611">MKSVSEHLGAVLELLQPLPPLEVVLHDTVGCVLAEDVIAPADLPVTDLAGLDGYAVISRDIDGAAPDAEVTLRVLDDVRAGSTDSHRVVTGAALRISSGAPLPAGADAVVPVEDTDGGRAAVQVRAGAVEGENVRRQAEDLRGGEIAIAAGERIGARQIVLLAALGRSRVAVHPRPRVVLVSIGDELVEPGRKAGAGQVFDANGHALATAVQDAGGTTFRVAAVPDERSGLRETLEDQLVRADLVITTGGLSYGGNDTVKEVIGQLGTVRFDNVAIWPGRQFGVGVIGGIDELQRETPIVCLPGDPATAQVGYEVFVRPALLAMAGHAEQYRPTVPAAVTQAWTSPAARRQFVPVRVLGSPDQGYRATPVGDPKRPLVSAMSRANALAVVPESVEEVEVGAQLHCLVLES</sequence>
<dbReference type="SMART" id="SM00852">
    <property type="entry name" value="MoCF_biosynth"/>
    <property type="match status" value="1"/>
</dbReference>
<reference evidence="10" key="1">
    <citation type="submission" date="2016-10" db="EMBL/GenBank/DDBJ databases">
        <authorList>
            <person name="Varghese N."/>
            <person name="Submissions S."/>
        </authorList>
    </citation>
    <scope>NUCLEOTIDE SEQUENCE [LARGE SCALE GENOMIC DNA]</scope>
    <source>
        <strain evidence="10">DSM 21368</strain>
    </source>
</reference>
<comment type="pathway">
    <text evidence="2 7">Cofactor biosynthesis; molybdopterin biosynthesis.</text>
</comment>
<dbReference type="Gene3D" id="2.170.190.11">
    <property type="entry name" value="Molybdopterin biosynthesis moea protein, domain 3"/>
    <property type="match status" value="1"/>
</dbReference>
<evidence type="ECO:0000256" key="4">
    <source>
        <dbReference type="ARBA" id="ARBA00022505"/>
    </source>
</evidence>
<dbReference type="UniPathway" id="UPA00344"/>
<keyword evidence="7 9" id="KW-0808">Transferase</keyword>
<dbReference type="InterPro" id="IPR005110">
    <property type="entry name" value="MoeA_linker/N"/>
</dbReference>
<proteinExistence type="inferred from homology"/>
<evidence type="ECO:0000256" key="6">
    <source>
        <dbReference type="ARBA" id="ARBA00047317"/>
    </source>
</evidence>
<dbReference type="SUPFAM" id="SSF53218">
    <property type="entry name" value="Molybdenum cofactor biosynthesis proteins"/>
    <property type="match status" value="1"/>
</dbReference>
<dbReference type="InterPro" id="IPR001453">
    <property type="entry name" value="MoaB/Mog_dom"/>
</dbReference>
<keyword evidence="5 7" id="KW-0501">Molybdenum cofactor biosynthesis</keyword>
<dbReference type="Proteomes" id="UP000199220">
    <property type="component" value="Unassembled WGS sequence"/>
</dbReference>
<dbReference type="EC" id="2.10.1.1" evidence="7"/>
<dbReference type="PANTHER" id="PTHR10192:SF5">
    <property type="entry name" value="GEPHYRIN"/>
    <property type="match status" value="1"/>
</dbReference>
<dbReference type="OrthoDB" id="9804758at2"/>
<dbReference type="AlphaFoldDB" id="A0A1H5MXZ5"/>